<dbReference type="SUPFAM" id="SSF53474">
    <property type="entry name" value="alpha/beta-Hydrolases"/>
    <property type="match status" value="1"/>
</dbReference>
<evidence type="ECO:0000313" key="4">
    <source>
        <dbReference type="EMBL" id="TLM74453.1"/>
    </source>
</evidence>
<keyword evidence="1" id="KW-0378">Hydrolase</keyword>
<evidence type="ECO:0000259" key="3">
    <source>
        <dbReference type="Pfam" id="PF00326"/>
    </source>
</evidence>
<reference evidence="4 5" key="1">
    <citation type="submission" date="2019-05" db="EMBL/GenBank/DDBJ databases">
        <title>Microbulbifer harenosus sp. nov., an alginate-degrading bacterium isolated from coastal sand.</title>
        <authorList>
            <person name="Huang H."/>
            <person name="Mo K."/>
            <person name="Bao S."/>
        </authorList>
    </citation>
    <scope>NUCLEOTIDE SEQUENCE [LARGE SCALE GENOMIC DNA]</scope>
    <source>
        <strain evidence="4 5">HB161719</strain>
    </source>
</reference>
<keyword evidence="5" id="KW-1185">Reference proteome</keyword>
<dbReference type="InterPro" id="IPR029058">
    <property type="entry name" value="AB_hydrolase_fold"/>
</dbReference>
<name>A0ABY2UE39_9GAMM</name>
<evidence type="ECO:0000313" key="5">
    <source>
        <dbReference type="Proteomes" id="UP000306791"/>
    </source>
</evidence>
<evidence type="ECO:0000256" key="1">
    <source>
        <dbReference type="ARBA" id="ARBA00022801"/>
    </source>
</evidence>
<protein>
    <submittedName>
        <fullName evidence="4">S9 family peptidase</fullName>
    </submittedName>
</protein>
<dbReference type="EMBL" id="VANI01000021">
    <property type="protein sequence ID" value="TLM74453.1"/>
    <property type="molecule type" value="Genomic_DNA"/>
</dbReference>
<dbReference type="PANTHER" id="PTHR42776:SF27">
    <property type="entry name" value="DIPEPTIDYL PEPTIDASE FAMILY MEMBER 6"/>
    <property type="match status" value="1"/>
</dbReference>
<dbReference type="SUPFAM" id="SSF82171">
    <property type="entry name" value="DPP6 N-terminal domain-like"/>
    <property type="match status" value="1"/>
</dbReference>
<feature type="domain" description="Peptidase S9 prolyl oligopeptidase catalytic" evidence="3">
    <location>
        <begin position="450"/>
        <end position="655"/>
    </location>
</feature>
<accession>A0ABY2UE39</accession>
<dbReference type="RefSeq" id="WP_138237051.1">
    <property type="nucleotide sequence ID" value="NZ_CP185860.1"/>
</dbReference>
<dbReference type="Pfam" id="PF00326">
    <property type="entry name" value="Peptidase_S9"/>
    <property type="match status" value="1"/>
</dbReference>
<organism evidence="4 5">
    <name type="scientific">Microbulbifer harenosus</name>
    <dbReference type="NCBI Taxonomy" id="2576840"/>
    <lineage>
        <taxon>Bacteria</taxon>
        <taxon>Pseudomonadati</taxon>
        <taxon>Pseudomonadota</taxon>
        <taxon>Gammaproteobacteria</taxon>
        <taxon>Cellvibrionales</taxon>
        <taxon>Microbulbiferaceae</taxon>
        <taxon>Microbulbifer</taxon>
    </lineage>
</organism>
<gene>
    <name evidence="4" type="ORF">FDY93_17565</name>
</gene>
<feature type="signal peptide" evidence="2">
    <location>
        <begin position="1"/>
        <end position="28"/>
    </location>
</feature>
<dbReference type="Proteomes" id="UP000306791">
    <property type="component" value="Unassembled WGS sequence"/>
</dbReference>
<dbReference type="InterPro" id="IPR001375">
    <property type="entry name" value="Peptidase_S9_cat"/>
</dbReference>
<feature type="chain" id="PRO_5045109865" evidence="2">
    <location>
        <begin position="29"/>
        <end position="656"/>
    </location>
</feature>
<comment type="caution">
    <text evidence="4">The sequence shown here is derived from an EMBL/GenBank/DDBJ whole genome shotgun (WGS) entry which is preliminary data.</text>
</comment>
<proteinExistence type="predicted"/>
<evidence type="ECO:0000256" key="2">
    <source>
        <dbReference type="SAM" id="SignalP"/>
    </source>
</evidence>
<dbReference type="Gene3D" id="3.40.50.1820">
    <property type="entry name" value="alpha/beta hydrolase"/>
    <property type="match status" value="1"/>
</dbReference>
<dbReference type="PANTHER" id="PTHR42776">
    <property type="entry name" value="SERINE PEPTIDASE S9 FAMILY MEMBER"/>
    <property type="match status" value="1"/>
</dbReference>
<sequence length="656" mass="72601">MNSQSLVMLKNLSRCLLLFFFYSQVAVANVPAREFFTEPDFASISMSPDGKRIAGVRRENGEAFLEVSEASGRGGVYRLAATDLSKGKTSIDQWAWIDPVRLVVQSTSERRGIEDLLDTRKKSEWSVWDLSNSKPERASLKRITTPGWVVEALPDQEQEFLYAKSGAYSKIYRIRADQLSAPGKLSKLSAVDGGQFTASNEVRSVSGYAVRWFLDADSKPRAVLHFDSEGDLTLSAFNDEGETEVLEQWRDADKEPSKGKVVPIALAPGKGKFYGLDFNEDIERSIFLLDYESGEKTLIHEISAYKIVDLILSPLDGSLIGVRTVRNGNRVDEYFDKAVSGSKSQSGADIESELGRSPDGEKRLVYRESHNQPGVFLLYSSTSSKVVGERFPGLRGKLGGRLIEETFKVGDLDIPYLLSLPDNGTGPSPLVLLPHGGPIGVFDDRSYDPLTQYLVASGYAVLRVNFRGSGGYTAELKEAGKQQWGALMLEDIYRVTDSVVQRADIDRKRVCALGISYGGYASAMMATRHPELFRCAASIAGVSDINLMLNSTRLNPRQRAWSRDYIGDPRKDYDTLKAVSPAYLTSELQVPIFVAHGGKDEVVDPEHGFRLKTALEASGKPFEWYFDPEVGHSLGGPESRARIFERAKVFLDSVLM</sequence>
<keyword evidence="2" id="KW-0732">Signal</keyword>